<feature type="transmembrane region" description="Helical" evidence="1">
    <location>
        <begin position="226"/>
        <end position="247"/>
    </location>
</feature>
<evidence type="ECO:0000313" key="3">
    <source>
        <dbReference type="EMBL" id="MEE1876779.1"/>
    </source>
</evidence>
<feature type="transmembrane region" description="Helical" evidence="1">
    <location>
        <begin position="113"/>
        <end position="134"/>
    </location>
</feature>
<dbReference type="Proteomes" id="UP001343492">
    <property type="component" value="Unassembled WGS sequence"/>
</dbReference>
<comment type="caution">
    <text evidence="3">The sequence shown here is derived from an EMBL/GenBank/DDBJ whole genome shotgun (WGS) entry which is preliminary data.</text>
</comment>
<evidence type="ECO:0000313" key="4">
    <source>
        <dbReference type="Proteomes" id="UP001343492"/>
    </source>
</evidence>
<gene>
    <name evidence="3" type="ORF">VRS74_03635</name>
</gene>
<feature type="transmembrane region" description="Helical" evidence="1">
    <location>
        <begin position="21"/>
        <end position="42"/>
    </location>
</feature>
<keyword evidence="1" id="KW-1133">Transmembrane helix</keyword>
<evidence type="ECO:0000259" key="2">
    <source>
        <dbReference type="Pfam" id="PF10110"/>
    </source>
</evidence>
<accession>A0ABU7GCP0</accession>
<reference evidence="3 4" key="1">
    <citation type="submission" date="2024-01" db="EMBL/GenBank/DDBJ databases">
        <title>The genome sequence of Erythrobacteraceae sp. strain 1XM1-14.</title>
        <authorList>
            <person name="Liu Y."/>
        </authorList>
    </citation>
    <scope>NUCLEOTIDE SEQUENCE [LARGE SCALE GENOMIC DNA]</scope>
    <source>
        <strain evidence="3 4">1XM1-14</strain>
    </source>
</reference>
<feature type="transmembrane region" description="Helical" evidence="1">
    <location>
        <begin position="70"/>
        <end position="92"/>
    </location>
</feature>
<proteinExistence type="predicted"/>
<sequence>MKLDMGAAWNTATSLIGRNRDVVLVVAGVFFFLPSFAISLIMPQAAAMPMAESGDSEAMMAAVMSLYADYWWAILLSGVAQAIGTLALLTLLTDRARPTVGEAIKAGVVSFPSYFVTNLLVAFAIAIPVGLALVTSPLAIFLVMPIVVYLAIKFSLIMPAIAIDRILNPLGALARSWKLTKGNSLRLFLFFMLLFIATVVIFALVSMIFGVVFAAMGGEVEKIGNAVVSSAISAGFVVIFFAVLAGVHHQLAGDRPEQRAEIIE</sequence>
<feature type="transmembrane region" description="Helical" evidence="1">
    <location>
        <begin position="187"/>
        <end position="214"/>
    </location>
</feature>
<feature type="transmembrane region" description="Helical" evidence="1">
    <location>
        <begin position="140"/>
        <end position="167"/>
    </location>
</feature>
<keyword evidence="1" id="KW-0812">Transmembrane</keyword>
<name>A0ABU7GCP0_9SPHN</name>
<protein>
    <submittedName>
        <fullName evidence="3">Glycerophosphoryl diester phosphodiesterase membrane domain-containing protein</fullName>
    </submittedName>
</protein>
<evidence type="ECO:0000256" key="1">
    <source>
        <dbReference type="SAM" id="Phobius"/>
    </source>
</evidence>
<dbReference type="Pfam" id="PF10110">
    <property type="entry name" value="GPDPase_memb"/>
    <property type="match status" value="1"/>
</dbReference>
<dbReference type="EMBL" id="JAZDQV010000003">
    <property type="protein sequence ID" value="MEE1876779.1"/>
    <property type="molecule type" value="Genomic_DNA"/>
</dbReference>
<keyword evidence="4" id="KW-1185">Reference proteome</keyword>
<feature type="domain" description="Glycerophosphoryl diester phosphodiesterase membrane" evidence="2">
    <location>
        <begin position="138"/>
        <end position="234"/>
    </location>
</feature>
<dbReference type="InterPro" id="IPR018476">
    <property type="entry name" value="GlyceroP-diester-Pdiesterase_M"/>
</dbReference>
<keyword evidence="1" id="KW-0472">Membrane</keyword>
<organism evidence="3 4">
    <name type="scientific">Altererythrobacter litoralis</name>
    <dbReference type="NCBI Taxonomy" id="3113904"/>
    <lineage>
        <taxon>Bacteria</taxon>
        <taxon>Pseudomonadati</taxon>
        <taxon>Pseudomonadota</taxon>
        <taxon>Alphaproteobacteria</taxon>
        <taxon>Sphingomonadales</taxon>
        <taxon>Erythrobacteraceae</taxon>
        <taxon>Altererythrobacter</taxon>
    </lineage>
</organism>
<dbReference type="RefSeq" id="WP_354143890.1">
    <property type="nucleotide sequence ID" value="NZ_JAZDQV010000003.1"/>
</dbReference>